<proteinExistence type="predicted"/>
<dbReference type="Proteomes" id="UP000324800">
    <property type="component" value="Unassembled WGS sequence"/>
</dbReference>
<name>A0A5J4S284_9EUKA</name>
<protein>
    <submittedName>
        <fullName evidence="1">Uncharacterized protein</fullName>
    </submittedName>
</protein>
<evidence type="ECO:0000313" key="2">
    <source>
        <dbReference type="Proteomes" id="UP000324800"/>
    </source>
</evidence>
<gene>
    <name evidence="1" type="ORF">EZS28_052548</name>
</gene>
<comment type="caution">
    <text evidence="1">The sequence shown here is derived from an EMBL/GenBank/DDBJ whole genome shotgun (WGS) entry which is preliminary data.</text>
</comment>
<sequence>MCRIRQKGITMFVNITGDVSKNCFHATALENLPVRTSQWQLFFFQLFLVCRQFSEIHQFCYAFSARN</sequence>
<dbReference type="AlphaFoldDB" id="A0A5J4S284"/>
<evidence type="ECO:0000313" key="1">
    <source>
        <dbReference type="EMBL" id="KAA6340209.1"/>
    </source>
</evidence>
<reference evidence="1 2" key="1">
    <citation type="submission" date="2019-03" db="EMBL/GenBank/DDBJ databases">
        <title>Single cell metagenomics reveals metabolic interactions within the superorganism composed of flagellate Streblomastix strix and complex community of Bacteroidetes bacteria on its surface.</title>
        <authorList>
            <person name="Treitli S.C."/>
            <person name="Kolisko M."/>
            <person name="Husnik F."/>
            <person name="Keeling P."/>
            <person name="Hampl V."/>
        </authorList>
    </citation>
    <scope>NUCLEOTIDE SEQUENCE [LARGE SCALE GENOMIC DNA]</scope>
    <source>
        <strain evidence="1">ST1C</strain>
    </source>
</reference>
<dbReference type="EMBL" id="SNRW01040972">
    <property type="protein sequence ID" value="KAA6340209.1"/>
    <property type="molecule type" value="Genomic_DNA"/>
</dbReference>
<accession>A0A5J4S284</accession>
<organism evidence="1 2">
    <name type="scientific">Streblomastix strix</name>
    <dbReference type="NCBI Taxonomy" id="222440"/>
    <lineage>
        <taxon>Eukaryota</taxon>
        <taxon>Metamonada</taxon>
        <taxon>Preaxostyla</taxon>
        <taxon>Oxymonadida</taxon>
        <taxon>Streblomastigidae</taxon>
        <taxon>Streblomastix</taxon>
    </lineage>
</organism>